<reference evidence="1 2" key="1">
    <citation type="submission" date="2010-02" db="EMBL/GenBank/DDBJ databases">
        <authorList>
            <person name="Weinstock G."/>
            <person name="Sodergren E."/>
            <person name="Clifton S."/>
            <person name="Fulton L."/>
            <person name="Fulton B."/>
            <person name="Courtney L."/>
            <person name="Fronick C."/>
            <person name="Harrison M."/>
            <person name="Strong C."/>
            <person name="Farmer C."/>
            <person name="Delahaunty K."/>
            <person name="Markovic C."/>
            <person name="Hall O."/>
            <person name="Minx P."/>
            <person name="Tomlinson C."/>
            <person name="Mitreva M."/>
            <person name="Nelson J."/>
            <person name="Hou S."/>
            <person name="Wollam A."/>
            <person name="Pepin K.H."/>
            <person name="Johnson M."/>
            <person name="Bhonagiri V."/>
            <person name="Zhang X."/>
            <person name="Suruliraj S."/>
            <person name="Warren W."/>
            <person name="Chinwalla A."/>
            <person name="Mardis E.R."/>
            <person name="Wilson R.K."/>
        </authorList>
    </citation>
    <scope>NUCLEOTIDE SEQUENCE [LARGE SCALE GENOMIC DNA]</scope>
    <source>
        <strain evidence="1 2">DSM 2876</strain>
    </source>
</reference>
<dbReference type="Proteomes" id="UP000006238">
    <property type="component" value="Unassembled WGS sequence"/>
</dbReference>
<dbReference type="EMBL" id="ABWN01000020">
    <property type="protein sequence ID" value="EFF69215.1"/>
    <property type="molecule type" value="Genomic_DNA"/>
</dbReference>
<gene>
    <name evidence="1" type="ORF">BUTYVIB_00685</name>
</gene>
<organism evidence="1 2">
    <name type="scientific">Eshraghiella crossota DSM 2876</name>
    <dbReference type="NCBI Taxonomy" id="511680"/>
    <lineage>
        <taxon>Bacteria</taxon>
        <taxon>Bacillati</taxon>
        <taxon>Bacillota</taxon>
        <taxon>Clostridia</taxon>
        <taxon>Lachnospirales</taxon>
        <taxon>Lachnospiraceae</taxon>
        <taxon>Eshraghiella</taxon>
    </lineage>
</organism>
<dbReference type="HOGENOM" id="CLU_3216416_0_0_9"/>
<comment type="caution">
    <text evidence="1">The sequence shown here is derived from an EMBL/GenBank/DDBJ whole genome shotgun (WGS) entry which is preliminary data.</text>
</comment>
<sequence>MTGGVSLTTNYAGNASMGAGRASGRLWLTAPVIYPNEQRKRRNTPNEF</sequence>
<evidence type="ECO:0000313" key="1">
    <source>
        <dbReference type="EMBL" id="EFF69215.1"/>
    </source>
</evidence>
<dbReference type="eggNOG" id="ENOG502ZVK7">
    <property type="taxonomic scope" value="Bacteria"/>
</dbReference>
<dbReference type="AlphaFoldDB" id="D4RXY3"/>
<accession>D4RXY3</accession>
<proteinExistence type="predicted"/>
<name>D4RXY3_9FIRM</name>
<protein>
    <submittedName>
        <fullName evidence="1">Uncharacterized protein</fullName>
    </submittedName>
</protein>
<keyword evidence="2" id="KW-1185">Reference proteome</keyword>
<evidence type="ECO:0000313" key="2">
    <source>
        <dbReference type="Proteomes" id="UP000006238"/>
    </source>
</evidence>